<dbReference type="Proteomes" id="UP001597369">
    <property type="component" value="Unassembled WGS sequence"/>
</dbReference>
<evidence type="ECO:0000256" key="1">
    <source>
        <dbReference type="SAM" id="MobiDB-lite"/>
    </source>
</evidence>
<dbReference type="InterPro" id="IPR005094">
    <property type="entry name" value="Endonuclease_MobA/VirD2"/>
</dbReference>
<reference evidence="4" key="1">
    <citation type="journal article" date="2019" name="Int. J. Syst. Evol. Microbiol.">
        <title>The Global Catalogue of Microorganisms (GCM) 10K type strain sequencing project: providing services to taxonomists for standard genome sequencing and annotation.</title>
        <authorList>
            <consortium name="The Broad Institute Genomics Platform"/>
            <consortium name="The Broad Institute Genome Sequencing Center for Infectious Disease"/>
            <person name="Wu L."/>
            <person name="Ma J."/>
        </authorList>
    </citation>
    <scope>NUCLEOTIDE SEQUENCE [LARGE SCALE GENOMIC DNA]</scope>
    <source>
        <strain evidence="4">JCM 16545</strain>
    </source>
</reference>
<keyword evidence="4" id="KW-1185">Reference proteome</keyword>
<evidence type="ECO:0000313" key="3">
    <source>
        <dbReference type="EMBL" id="MFD2068298.1"/>
    </source>
</evidence>
<dbReference type="RefSeq" id="WP_229961691.1">
    <property type="nucleotide sequence ID" value="NZ_JAJJWI010000014.1"/>
</dbReference>
<dbReference type="EMBL" id="JBHUHV010000052">
    <property type="protein sequence ID" value="MFD2068298.1"/>
    <property type="molecule type" value="Genomic_DNA"/>
</dbReference>
<sequence length="424" mass="48042">MVARIITGKNLRGVLHYNEHKVQEGKAELLLAHRFLQEPHLLRFREKLARFERLQEKSPQVRTNAVHISLNFAMGEALETEKLQRIATDYMDRIGFGGQPYLVYRHLDAAHPHLHIVTTNIQAGGTRIDLHNIGREKSEPARRAIELDYRLVRAEDQQQSNKRPLSPALLAPALYGKSETKRTVASIVTAVTRGYNYTSLAELNAVLKGFNVTADRGSEKSQMHRRGGLAYSILDGQGQKVGVPVKASAIAGKPTLAALEKRFEQNRQTRRLYREALRQSIDRVFNTVPSPSREKFALLLQKEHIQVLFRESALGLTYGVTFIDHRRKAVLNGSELGKAYGAKALLKRLPGEQDLNTTEERRRLEQPTGHSTPGAPLPEPAWHTALHFDAPAILQDLLKAEQQGDYLPHTLKARRRKRRRRPRL</sequence>
<comment type="caution">
    <text evidence="3">The sequence shown here is derived from an EMBL/GenBank/DDBJ whole genome shotgun (WGS) entry which is preliminary data.</text>
</comment>
<evidence type="ECO:0000259" key="2">
    <source>
        <dbReference type="Pfam" id="PF03432"/>
    </source>
</evidence>
<proteinExistence type="predicted"/>
<name>A0ABW4WZY1_9BACT</name>
<gene>
    <name evidence="3" type="ORF">ACFSKU_15515</name>
</gene>
<evidence type="ECO:0000313" key="4">
    <source>
        <dbReference type="Proteomes" id="UP001597369"/>
    </source>
</evidence>
<feature type="region of interest" description="Disordered" evidence="1">
    <location>
        <begin position="351"/>
        <end position="379"/>
    </location>
</feature>
<dbReference type="Pfam" id="PF03432">
    <property type="entry name" value="Relaxase"/>
    <property type="match status" value="1"/>
</dbReference>
<protein>
    <submittedName>
        <fullName evidence="3">Relaxase/mobilization nuclease domain-containing protein</fullName>
    </submittedName>
</protein>
<organism evidence="3 4">
    <name type="scientific">Pontibacter silvestris</name>
    <dbReference type="NCBI Taxonomy" id="2305183"/>
    <lineage>
        <taxon>Bacteria</taxon>
        <taxon>Pseudomonadati</taxon>
        <taxon>Bacteroidota</taxon>
        <taxon>Cytophagia</taxon>
        <taxon>Cytophagales</taxon>
        <taxon>Hymenobacteraceae</taxon>
        <taxon>Pontibacter</taxon>
    </lineage>
</organism>
<feature type="domain" description="MobA/VirD2-like nuclease" evidence="2">
    <location>
        <begin position="17"/>
        <end position="151"/>
    </location>
</feature>
<accession>A0ABW4WZY1</accession>